<dbReference type="Proteomes" id="UP000095751">
    <property type="component" value="Unassembled WGS sequence"/>
</dbReference>
<evidence type="ECO:0000313" key="2">
    <source>
        <dbReference type="EMBL" id="OEU05895.1"/>
    </source>
</evidence>
<dbReference type="AlphaFoldDB" id="A0A1E7EJ26"/>
<sequence length="422" mass="48647">MNEYILSYNSHDWDDDKDEIEEESAVVKEEVKIKDKRKARQQKETVHIEAEVLEAEEKDTPKEKVKDGNPIFPGLPNFENGGIFVYFHLYKTGGSSLTSLMQHFLYDEDDDEDEIYPATMIWNRESMTMKDAKIAVEMAKNGKKATIHIFHVEFPAITYPTLVEAAPILDEWREHANAQGVPFFVATTLREPLGQALSFFNFFHVACKDEHWSPFTGGLEPTEENFLKTYVPNRMCHLMYNDAHGILEAPDAALVEGLPENLFHFMDEDKVNRRNEPSNCDIEKVRNILFSGTTFDYIGITDNLTTHILPMVTKILFGDAMLGADAVRRKEADKMNDDETVIPLKKQDLSESTIEKIKQESKLDQQLYEEARDRFAHWPSPITPSMLRRRSRRISETTEDERNKTTDVMNGELPVMEDDEEL</sequence>
<organism evidence="2 3">
    <name type="scientific">Fragilariopsis cylindrus CCMP1102</name>
    <dbReference type="NCBI Taxonomy" id="635003"/>
    <lineage>
        <taxon>Eukaryota</taxon>
        <taxon>Sar</taxon>
        <taxon>Stramenopiles</taxon>
        <taxon>Ochrophyta</taxon>
        <taxon>Bacillariophyta</taxon>
        <taxon>Bacillariophyceae</taxon>
        <taxon>Bacillariophycidae</taxon>
        <taxon>Bacillariales</taxon>
        <taxon>Bacillariaceae</taxon>
        <taxon>Fragilariopsis</taxon>
    </lineage>
</organism>
<gene>
    <name evidence="2" type="ORF">FRACYDRAFT_257615</name>
</gene>
<dbReference type="EMBL" id="KV784448">
    <property type="protein sequence ID" value="OEU05895.1"/>
    <property type="molecule type" value="Genomic_DNA"/>
</dbReference>
<reference evidence="2 3" key="1">
    <citation type="submission" date="2016-09" db="EMBL/GenBank/DDBJ databases">
        <title>Extensive genetic diversity and differential bi-allelic expression allows diatom success in the polar Southern Ocean.</title>
        <authorList>
            <consortium name="DOE Joint Genome Institute"/>
            <person name="Mock T."/>
            <person name="Otillar R.P."/>
            <person name="Strauss J."/>
            <person name="Dupont C."/>
            <person name="Frickenhaus S."/>
            <person name="Maumus F."/>
            <person name="Mcmullan M."/>
            <person name="Sanges R."/>
            <person name="Schmutz J."/>
            <person name="Toseland A."/>
            <person name="Valas R."/>
            <person name="Veluchamy A."/>
            <person name="Ward B.J."/>
            <person name="Allen A."/>
            <person name="Barry K."/>
            <person name="Falciatore A."/>
            <person name="Ferrante M."/>
            <person name="Fortunato A.E."/>
            <person name="Gloeckner G."/>
            <person name="Gruber A."/>
            <person name="Hipkin R."/>
            <person name="Janech M."/>
            <person name="Kroth P."/>
            <person name="Leese F."/>
            <person name="Lindquist E."/>
            <person name="Lyon B.R."/>
            <person name="Martin J."/>
            <person name="Mayer C."/>
            <person name="Parker M."/>
            <person name="Quesneville H."/>
            <person name="Raymond J."/>
            <person name="Uhlig C."/>
            <person name="Valentin K.U."/>
            <person name="Worden A.Z."/>
            <person name="Armbrust E.V."/>
            <person name="Bowler C."/>
            <person name="Green B."/>
            <person name="Moulton V."/>
            <person name="Van Oosterhout C."/>
            <person name="Grigoriev I."/>
        </authorList>
    </citation>
    <scope>NUCLEOTIDE SEQUENCE [LARGE SCALE GENOMIC DNA]</scope>
    <source>
        <strain evidence="2 3">CCMP1102</strain>
    </source>
</reference>
<dbReference type="KEGG" id="fcy:FRACYDRAFT_257615"/>
<dbReference type="InterPro" id="IPR027417">
    <property type="entry name" value="P-loop_NTPase"/>
</dbReference>
<evidence type="ECO:0000313" key="3">
    <source>
        <dbReference type="Proteomes" id="UP000095751"/>
    </source>
</evidence>
<keyword evidence="3" id="KW-1185">Reference proteome</keyword>
<proteinExistence type="predicted"/>
<dbReference type="InParanoid" id="A0A1E7EJ26"/>
<evidence type="ECO:0000256" key="1">
    <source>
        <dbReference type="SAM" id="MobiDB-lite"/>
    </source>
</evidence>
<protein>
    <submittedName>
        <fullName evidence="2">Uncharacterized protein</fullName>
    </submittedName>
</protein>
<accession>A0A1E7EJ26</accession>
<dbReference type="OrthoDB" id="10426723at2759"/>
<name>A0A1E7EJ26_9STRA</name>
<feature type="region of interest" description="Disordered" evidence="1">
    <location>
        <begin position="388"/>
        <end position="422"/>
    </location>
</feature>
<feature type="compositionally biased region" description="Basic and acidic residues" evidence="1">
    <location>
        <begin position="393"/>
        <end position="405"/>
    </location>
</feature>
<dbReference type="Gene3D" id="3.40.50.300">
    <property type="entry name" value="P-loop containing nucleotide triphosphate hydrolases"/>
    <property type="match status" value="1"/>
</dbReference>